<sequence length="243" mass="28331">MKSHNHFILFLSFVIILSLPITTKAQVVVDGNLNEWGDSKNMQYDNENNLYYAFKKDNQFLYLAILKNKYPFKFHGGGVQIFFGEKKADTTGLQLFFAYNFKDPVTQKYQKYSRDFFTVKNLNNTKEQKLATYNETGILLEWNITDIEYLVINNHIIDQKATPPNPNIFTAEIQIPLEYLQKYCLNQTLYFGIALRGPTYKLPSFGVSQLIQRFQNQANDYQKEQLDQFTPTSFFGSVNLNTL</sequence>
<dbReference type="STRING" id="946677.SAMN05444484_10445"/>
<name>A0A1M7G4R7_9FLAO</name>
<proteinExistence type="predicted"/>
<evidence type="ECO:0000313" key="2">
    <source>
        <dbReference type="Proteomes" id="UP000184028"/>
    </source>
</evidence>
<organism evidence="1 2">
    <name type="scientific">Flavobacterium chilense</name>
    <dbReference type="NCBI Taxonomy" id="946677"/>
    <lineage>
        <taxon>Bacteria</taxon>
        <taxon>Pseudomonadati</taxon>
        <taxon>Bacteroidota</taxon>
        <taxon>Flavobacteriia</taxon>
        <taxon>Flavobacteriales</taxon>
        <taxon>Flavobacteriaceae</taxon>
        <taxon>Flavobacterium</taxon>
    </lineage>
</organism>
<dbReference type="AlphaFoldDB" id="A0A1M7G4R7"/>
<dbReference type="RefSeq" id="WP_068845178.1">
    <property type="nucleotide sequence ID" value="NZ_FRBT01000004.1"/>
</dbReference>
<keyword evidence="2" id="KW-1185">Reference proteome</keyword>
<dbReference type="EMBL" id="FRBT01000004">
    <property type="protein sequence ID" value="SHM11078.1"/>
    <property type="molecule type" value="Genomic_DNA"/>
</dbReference>
<accession>A0A1M7G4R7</accession>
<evidence type="ECO:0000313" key="1">
    <source>
        <dbReference type="EMBL" id="SHM11078.1"/>
    </source>
</evidence>
<dbReference type="Proteomes" id="UP000184028">
    <property type="component" value="Unassembled WGS sequence"/>
</dbReference>
<reference evidence="2" key="1">
    <citation type="submission" date="2016-11" db="EMBL/GenBank/DDBJ databases">
        <authorList>
            <person name="Varghese N."/>
            <person name="Submissions S."/>
        </authorList>
    </citation>
    <scope>NUCLEOTIDE SEQUENCE [LARGE SCALE GENOMIC DNA]</scope>
    <source>
        <strain evidence="2">DSM 24724</strain>
    </source>
</reference>
<gene>
    <name evidence="1" type="ORF">SAMN05444484_10445</name>
</gene>
<dbReference type="OrthoDB" id="1028138at2"/>
<protein>
    <submittedName>
        <fullName evidence="1">Uncharacterized protein</fullName>
    </submittedName>
</protein>